<dbReference type="Proteomes" id="UP001049518">
    <property type="component" value="Chromosome"/>
</dbReference>
<sequence>MSSQTVRVPADPLPDTVETFRLALPPAELRVRSTVPGLRTAVGALVEPLFEMDDATSLAAPCMTFTTRSDAPSRTIRTDTACRPAQQDPGSAPHLLLHPDGPRYVILERTLDRSVLLRDGETDSAPLLITVPAGGGRLTVEAADAGPASVRAVVRLLGTLLGAQLTGRGAVFLHGSAVAVNGSAVLMLGPKHQGKSSLAFLAVTRCGADYVSDDTLVAWAHGPGSPPVLRGWPKRVGIATALLADHPARDAFERAPLRRHGSGRPPIPVPSGAVWSTGPQGRKRIFADLDEFTALTGATVATGSRPAGIVLPRADPSRRGWAIEPVADRAEALAEALLAGADLRHFTDYLGLLPHPRPEPAVRSEVLAALAALPCVSVAYGPDVNVDFPRFWDEVTAAFTLSPDREA</sequence>
<accession>A0ABX8R6X7</accession>
<evidence type="ECO:0000313" key="2">
    <source>
        <dbReference type="EMBL" id="QXJ25702.1"/>
    </source>
</evidence>
<dbReference type="InterPro" id="IPR027417">
    <property type="entry name" value="P-loop_NTPase"/>
</dbReference>
<dbReference type="RefSeq" id="WP_231331852.1">
    <property type="nucleotide sequence ID" value="NZ_CP059572.1"/>
</dbReference>
<name>A0ABX8R6X7_9ACTN</name>
<evidence type="ECO:0000313" key="3">
    <source>
        <dbReference type="Proteomes" id="UP001049518"/>
    </source>
</evidence>
<dbReference type="SUPFAM" id="SSF53795">
    <property type="entry name" value="PEP carboxykinase-like"/>
    <property type="match status" value="1"/>
</dbReference>
<feature type="region of interest" description="Disordered" evidence="1">
    <location>
        <begin position="257"/>
        <end position="276"/>
    </location>
</feature>
<dbReference type="Gene3D" id="3.40.50.300">
    <property type="entry name" value="P-loop containing nucleotide triphosphate hydrolases"/>
    <property type="match status" value="1"/>
</dbReference>
<dbReference type="EMBL" id="CP059572">
    <property type="protein sequence ID" value="QXJ25702.1"/>
    <property type="molecule type" value="Genomic_DNA"/>
</dbReference>
<reference evidence="2" key="1">
    <citation type="submission" date="2020-07" db="EMBL/GenBank/DDBJ databases">
        <authorList>
            <person name="Tarantini F.S."/>
            <person name="Hong K.W."/>
            <person name="Chan K.G."/>
        </authorList>
    </citation>
    <scope>NUCLEOTIDE SEQUENCE</scope>
    <source>
        <strain evidence="2">32-07</strain>
    </source>
</reference>
<organism evidence="2 3">
    <name type="scientific">Actinomadura graeca</name>
    <dbReference type="NCBI Taxonomy" id="2750812"/>
    <lineage>
        <taxon>Bacteria</taxon>
        <taxon>Bacillati</taxon>
        <taxon>Actinomycetota</taxon>
        <taxon>Actinomycetes</taxon>
        <taxon>Streptosporangiales</taxon>
        <taxon>Thermomonosporaceae</taxon>
        <taxon>Actinomadura</taxon>
    </lineage>
</organism>
<keyword evidence="3" id="KW-1185">Reference proteome</keyword>
<gene>
    <name evidence="2" type="ORF">AGRA3207_007230</name>
</gene>
<protein>
    <submittedName>
        <fullName evidence="2">Uncharacterized protein</fullName>
    </submittedName>
</protein>
<evidence type="ECO:0000256" key="1">
    <source>
        <dbReference type="SAM" id="MobiDB-lite"/>
    </source>
</evidence>
<proteinExistence type="predicted"/>